<dbReference type="PANTHER" id="PTHR43000">
    <property type="entry name" value="DTDP-D-GLUCOSE 4,6-DEHYDRATASE-RELATED"/>
    <property type="match status" value="1"/>
</dbReference>
<evidence type="ECO:0000259" key="2">
    <source>
        <dbReference type="Pfam" id="PF01370"/>
    </source>
</evidence>
<dbReference type="CDD" id="cd08946">
    <property type="entry name" value="SDR_e"/>
    <property type="match status" value="1"/>
</dbReference>
<proteinExistence type="inferred from homology"/>
<evidence type="ECO:0000256" key="1">
    <source>
        <dbReference type="ARBA" id="ARBA00007637"/>
    </source>
</evidence>
<protein>
    <recommendedName>
        <fullName evidence="2">NAD-dependent epimerase/dehydratase domain-containing protein</fullName>
    </recommendedName>
</protein>
<evidence type="ECO:0000313" key="3">
    <source>
        <dbReference type="EMBL" id="SVC46253.1"/>
    </source>
</evidence>
<organism evidence="3">
    <name type="scientific">marine metagenome</name>
    <dbReference type="NCBI Taxonomy" id="408172"/>
    <lineage>
        <taxon>unclassified sequences</taxon>
        <taxon>metagenomes</taxon>
        <taxon>ecological metagenomes</taxon>
    </lineage>
</organism>
<gene>
    <name evidence="3" type="ORF">METZ01_LOCUS299107</name>
</gene>
<sequence length="267" mass="30146">MIKILLTGGSGFIAKEIVNSLSDKNDLKIYVLYREKNSFIQRIKTCTNLYCDIRDHKSLNNILKDIEFDYVIHLAAKSSNLESNLSSRETFETNIQGTLNLLETCSKKSIKGFILASSSIVYELSKEIPIKETFKLHGKNAYAISKISSETIAKHYSETYQIPLIICRLGMVFGGGDNNMNRLVPYIMNCVISEKEMDIRSSKEIILDPLYVCEAAEGVIKMLSYFDNHEKVNEIFNLSSGNPIKMKDFVEKILATSGIKGIIPRYG</sequence>
<dbReference type="AlphaFoldDB" id="A0A382MB91"/>
<feature type="domain" description="NAD-dependent epimerase/dehydratase" evidence="2">
    <location>
        <begin position="4"/>
        <end position="238"/>
    </location>
</feature>
<dbReference type="SUPFAM" id="SSF51735">
    <property type="entry name" value="NAD(P)-binding Rossmann-fold domains"/>
    <property type="match status" value="1"/>
</dbReference>
<feature type="non-terminal residue" evidence="3">
    <location>
        <position position="267"/>
    </location>
</feature>
<reference evidence="3" key="1">
    <citation type="submission" date="2018-05" db="EMBL/GenBank/DDBJ databases">
        <authorList>
            <person name="Lanie J.A."/>
            <person name="Ng W.-L."/>
            <person name="Kazmierczak K.M."/>
            <person name="Andrzejewski T.M."/>
            <person name="Davidsen T.M."/>
            <person name="Wayne K.J."/>
            <person name="Tettelin H."/>
            <person name="Glass J.I."/>
            <person name="Rusch D."/>
            <person name="Podicherti R."/>
            <person name="Tsui H.-C.T."/>
            <person name="Winkler M.E."/>
        </authorList>
    </citation>
    <scope>NUCLEOTIDE SEQUENCE</scope>
</reference>
<comment type="similarity">
    <text evidence="1">Belongs to the NAD(P)-dependent epimerase/dehydratase family.</text>
</comment>
<dbReference type="Pfam" id="PF01370">
    <property type="entry name" value="Epimerase"/>
    <property type="match status" value="1"/>
</dbReference>
<dbReference type="EMBL" id="UINC01092563">
    <property type="protein sequence ID" value="SVC46253.1"/>
    <property type="molecule type" value="Genomic_DNA"/>
</dbReference>
<dbReference type="InterPro" id="IPR001509">
    <property type="entry name" value="Epimerase_deHydtase"/>
</dbReference>
<name>A0A382MB91_9ZZZZ</name>
<accession>A0A382MB91</accession>
<dbReference type="InterPro" id="IPR036291">
    <property type="entry name" value="NAD(P)-bd_dom_sf"/>
</dbReference>
<dbReference type="Gene3D" id="3.40.50.720">
    <property type="entry name" value="NAD(P)-binding Rossmann-like Domain"/>
    <property type="match status" value="1"/>
</dbReference>